<accession>A0A2P5F8Z1</accession>
<name>A0A2P5F8Z1_TREOI</name>
<proteinExistence type="predicted"/>
<keyword evidence="2" id="KW-1185">Reference proteome</keyword>
<evidence type="ECO:0000313" key="1">
    <source>
        <dbReference type="EMBL" id="PON94234.1"/>
    </source>
</evidence>
<dbReference type="EMBL" id="JXTC01000053">
    <property type="protein sequence ID" value="PON94234.1"/>
    <property type="molecule type" value="Genomic_DNA"/>
</dbReference>
<gene>
    <name evidence="1" type="ORF">TorRG33x02_099720</name>
</gene>
<comment type="caution">
    <text evidence="1">The sequence shown here is derived from an EMBL/GenBank/DDBJ whole genome shotgun (WGS) entry which is preliminary data.</text>
</comment>
<evidence type="ECO:0000313" key="2">
    <source>
        <dbReference type="Proteomes" id="UP000237000"/>
    </source>
</evidence>
<organism evidence="1 2">
    <name type="scientific">Trema orientale</name>
    <name type="common">Charcoal tree</name>
    <name type="synonym">Celtis orientalis</name>
    <dbReference type="NCBI Taxonomy" id="63057"/>
    <lineage>
        <taxon>Eukaryota</taxon>
        <taxon>Viridiplantae</taxon>
        <taxon>Streptophyta</taxon>
        <taxon>Embryophyta</taxon>
        <taxon>Tracheophyta</taxon>
        <taxon>Spermatophyta</taxon>
        <taxon>Magnoliopsida</taxon>
        <taxon>eudicotyledons</taxon>
        <taxon>Gunneridae</taxon>
        <taxon>Pentapetalae</taxon>
        <taxon>rosids</taxon>
        <taxon>fabids</taxon>
        <taxon>Rosales</taxon>
        <taxon>Cannabaceae</taxon>
        <taxon>Trema</taxon>
    </lineage>
</organism>
<dbReference type="InParanoid" id="A0A2P5F8Z1"/>
<dbReference type="Proteomes" id="UP000237000">
    <property type="component" value="Unassembled WGS sequence"/>
</dbReference>
<reference evidence="2" key="1">
    <citation type="submission" date="2016-06" db="EMBL/GenBank/DDBJ databases">
        <title>Parallel loss of symbiosis genes in relatives of nitrogen-fixing non-legume Parasponia.</title>
        <authorList>
            <person name="Van Velzen R."/>
            <person name="Holmer R."/>
            <person name="Bu F."/>
            <person name="Rutten L."/>
            <person name="Van Zeijl A."/>
            <person name="Liu W."/>
            <person name="Santuari L."/>
            <person name="Cao Q."/>
            <person name="Sharma T."/>
            <person name="Shen D."/>
            <person name="Roswanjaya Y."/>
            <person name="Wardhani T."/>
            <person name="Kalhor M.S."/>
            <person name="Jansen J."/>
            <person name="Van den Hoogen J."/>
            <person name="Gungor B."/>
            <person name="Hartog M."/>
            <person name="Hontelez J."/>
            <person name="Verver J."/>
            <person name="Yang W.-C."/>
            <person name="Schijlen E."/>
            <person name="Repin R."/>
            <person name="Schilthuizen M."/>
            <person name="Schranz E."/>
            <person name="Heidstra R."/>
            <person name="Miyata K."/>
            <person name="Fedorova E."/>
            <person name="Kohlen W."/>
            <person name="Bisseling T."/>
            <person name="Smit S."/>
            <person name="Geurts R."/>
        </authorList>
    </citation>
    <scope>NUCLEOTIDE SEQUENCE [LARGE SCALE GENOMIC DNA]</scope>
    <source>
        <strain evidence="2">cv. RG33-2</strain>
    </source>
</reference>
<sequence>MRNLWKLRKLLEFHRRIAEILEELIVQRKGKEIKMRKNTRGSDDLLNGVMGEKIPQLKA</sequence>
<dbReference type="AlphaFoldDB" id="A0A2P5F8Z1"/>
<protein>
    <submittedName>
        <fullName evidence="1">Uncharacterized protein</fullName>
    </submittedName>
</protein>